<comment type="caution">
    <text evidence="1">The sequence shown here is derived from an EMBL/GenBank/DDBJ whole genome shotgun (WGS) entry which is preliminary data.</text>
</comment>
<organism evidence="1">
    <name type="scientific">Medicago truncatula</name>
    <name type="common">Barrel medic</name>
    <name type="synonym">Medicago tribuloides</name>
    <dbReference type="NCBI Taxonomy" id="3880"/>
    <lineage>
        <taxon>Eukaryota</taxon>
        <taxon>Viridiplantae</taxon>
        <taxon>Streptophyta</taxon>
        <taxon>Embryophyta</taxon>
        <taxon>Tracheophyta</taxon>
        <taxon>Spermatophyta</taxon>
        <taxon>Magnoliopsida</taxon>
        <taxon>eudicotyledons</taxon>
        <taxon>Gunneridae</taxon>
        <taxon>Pentapetalae</taxon>
        <taxon>rosids</taxon>
        <taxon>fabids</taxon>
        <taxon>Fabales</taxon>
        <taxon>Fabaceae</taxon>
        <taxon>Papilionoideae</taxon>
        <taxon>50 kb inversion clade</taxon>
        <taxon>NPAAA clade</taxon>
        <taxon>Hologalegina</taxon>
        <taxon>IRL clade</taxon>
        <taxon>Trifolieae</taxon>
        <taxon>Medicago</taxon>
    </lineage>
</organism>
<name>A0A396HS24_MEDTR</name>
<sequence>MTFDNNVMNPGDTPKRRRICIGIWILILHRYLWIRTHEVSELII</sequence>
<dbReference type="AlphaFoldDB" id="A0A396HS24"/>
<reference evidence="1" key="1">
    <citation type="journal article" date="2018" name="Nat. Plants">
        <title>Whole-genome landscape of Medicago truncatula symbiotic genes.</title>
        <authorList>
            <person name="Pecrix Y."/>
            <person name="Gamas P."/>
            <person name="Carrere S."/>
        </authorList>
    </citation>
    <scope>NUCLEOTIDE SEQUENCE</scope>
    <source>
        <tissue evidence="1">Leaves</tissue>
    </source>
</reference>
<proteinExistence type="predicted"/>
<dbReference type="Proteomes" id="UP000265566">
    <property type="component" value="Chromosome 5"/>
</dbReference>
<evidence type="ECO:0000313" key="1">
    <source>
        <dbReference type="EMBL" id="RHN56142.1"/>
    </source>
</evidence>
<accession>A0A396HS24</accession>
<dbReference type="Gramene" id="rna31496">
    <property type="protein sequence ID" value="RHN56142.1"/>
    <property type="gene ID" value="gene31496"/>
</dbReference>
<gene>
    <name evidence="1" type="ORF">MtrunA17_Chr5g0426231</name>
</gene>
<protein>
    <submittedName>
        <fullName evidence="1">Uncharacterized protein</fullName>
    </submittedName>
</protein>
<dbReference type="EMBL" id="PSQE01000005">
    <property type="protein sequence ID" value="RHN56142.1"/>
    <property type="molecule type" value="Genomic_DNA"/>
</dbReference>